<dbReference type="AlphaFoldDB" id="A0AAV4MW26"/>
<organism evidence="2 3">
    <name type="scientific">Caerostris extrusa</name>
    <name type="common">Bark spider</name>
    <name type="synonym">Caerostris bankana</name>
    <dbReference type="NCBI Taxonomy" id="172846"/>
    <lineage>
        <taxon>Eukaryota</taxon>
        <taxon>Metazoa</taxon>
        <taxon>Ecdysozoa</taxon>
        <taxon>Arthropoda</taxon>
        <taxon>Chelicerata</taxon>
        <taxon>Arachnida</taxon>
        <taxon>Araneae</taxon>
        <taxon>Araneomorphae</taxon>
        <taxon>Entelegynae</taxon>
        <taxon>Araneoidea</taxon>
        <taxon>Araneidae</taxon>
        <taxon>Caerostris</taxon>
    </lineage>
</organism>
<keyword evidence="1" id="KW-1133">Transmembrane helix</keyword>
<accession>A0AAV4MW26</accession>
<name>A0AAV4MW26_CAEEX</name>
<feature type="transmembrane region" description="Helical" evidence="1">
    <location>
        <begin position="6"/>
        <end position="26"/>
    </location>
</feature>
<dbReference type="Proteomes" id="UP001054945">
    <property type="component" value="Unassembled WGS sequence"/>
</dbReference>
<evidence type="ECO:0000313" key="2">
    <source>
        <dbReference type="EMBL" id="GIX76084.1"/>
    </source>
</evidence>
<keyword evidence="3" id="KW-1185">Reference proteome</keyword>
<keyword evidence="1" id="KW-0812">Transmembrane</keyword>
<comment type="caution">
    <text evidence="2">The sequence shown here is derived from an EMBL/GenBank/DDBJ whole genome shotgun (WGS) entry which is preliminary data.</text>
</comment>
<proteinExistence type="predicted"/>
<sequence length="89" mass="10403">MFCFQYLVLLPVFGVFSTFTFTVYISNFASQFHQHRTLIFLDLPLLLGLIWCSEVLLKKVTGNVENKTFDEPVKRNSCYKSELLVYNLL</sequence>
<feature type="transmembrane region" description="Helical" evidence="1">
    <location>
        <begin position="38"/>
        <end position="57"/>
    </location>
</feature>
<keyword evidence="1" id="KW-0472">Membrane</keyword>
<gene>
    <name evidence="2" type="ORF">CEXT_460861</name>
</gene>
<dbReference type="EMBL" id="BPLR01002649">
    <property type="protein sequence ID" value="GIX76084.1"/>
    <property type="molecule type" value="Genomic_DNA"/>
</dbReference>
<reference evidence="2 3" key="1">
    <citation type="submission" date="2021-06" db="EMBL/GenBank/DDBJ databases">
        <title>Caerostris extrusa draft genome.</title>
        <authorList>
            <person name="Kono N."/>
            <person name="Arakawa K."/>
        </authorList>
    </citation>
    <scope>NUCLEOTIDE SEQUENCE [LARGE SCALE GENOMIC DNA]</scope>
</reference>
<protein>
    <submittedName>
        <fullName evidence="2">Uncharacterized protein</fullName>
    </submittedName>
</protein>
<evidence type="ECO:0000313" key="3">
    <source>
        <dbReference type="Proteomes" id="UP001054945"/>
    </source>
</evidence>
<evidence type="ECO:0000256" key="1">
    <source>
        <dbReference type="SAM" id="Phobius"/>
    </source>
</evidence>